<sequence>MAPSALFPEPASSKPQTPKIERVNAKTTTVDAICDIINRDGGVIVEDFIAKEHAQRIKDELKPHFDADVGDKSGFFPNTTQRARGLVAKSAACVDLMTNPLLIDVANALLSDTYTHWLGQNRVTVTTKPILSSTVGFRVNPGSAQQGLHRDDIDWHVNEAGPSMFLGCVTAVMKTTKENGATIVIPGSHLWDNERPPYDHEALPAELEPGDTLLIHGHVYHAGGANSTEDERRETVGMFFNRAQYRPVENEFLEVPPEIAKNFTPQVQRLLGYGVALPNCGFYKYQDPMRVLFGVEDEETVNM</sequence>
<evidence type="ECO:0000256" key="5">
    <source>
        <dbReference type="ARBA" id="ARBA00022964"/>
    </source>
</evidence>
<dbReference type="SUPFAM" id="SSF51197">
    <property type="entry name" value="Clavaminate synthase-like"/>
    <property type="match status" value="1"/>
</dbReference>
<dbReference type="GO" id="GO:0051213">
    <property type="term" value="F:dioxygenase activity"/>
    <property type="evidence" value="ECO:0007669"/>
    <property type="project" value="UniProtKB-KW"/>
</dbReference>
<dbReference type="EMBL" id="KB707096">
    <property type="protein sequence ID" value="EMR64311.1"/>
    <property type="molecule type" value="Genomic_DNA"/>
</dbReference>
<evidence type="ECO:0000256" key="7">
    <source>
        <dbReference type="ARBA" id="ARBA00023004"/>
    </source>
</evidence>
<keyword evidence="5 8" id="KW-0223">Dioxygenase</keyword>
<evidence type="ECO:0000313" key="9">
    <source>
        <dbReference type="Proteomes" id="UP000012174"/>
    </source>
</evidence>
<dbReference type="Gene3D" id="2.60.120.620">
    <property type="entry name" value="q2cbj1_9rhob like domain"/>
    <property type="match status" value="1"/>
</dbReference>
<protein>
    <submittedName>
        <fullName evidence="8">Putative phytanoyl-dioxygenase family protein</fullName>
    </submittedName>
</protein>
<gene>
    <name evidence="8" type="ORF">UCREL1_8763</name>
</gene>
<name>M7T3A4_EUTLA</name>
<accession>M7T3A4</accession>
<proteinExistence type="inferred from homology"/>
<evidence type="ECO:0000256" key="2">
    <source>
        <dbReference type="ARBA" id="ARBA00005830"/>
    </source>
</evidence>
<keyword evidence="9" id="KW-1185">Reference proteome</keyword>
<dbReference type="AlphaFoldDB" id="M7T3A4"/>
<comment type="cofactor">
    <cofactor evidence="1">
        <name>Fe cation</name>
        <dbReference type="ChEBI" id="CHEBI:24875"/>
    </cofactor>
</comment>
<dbReference type="OMA" id="DYHTRNC"/>
<dbReference type="InterPro" id="IPR008775">
    <property type="entry name" value="Phytyl_CoA_dOase-like"/>
</dbReference>
<evidence type="ECO:0000313" key="8">
    <source>
        <dbReference type="EMBL" id="EMR64311.1"/>
    </source>
</evidence>
<reference evidence="9" key="1">
    <citation type="journal article" date="2013" name="Genome Announc.">
        <title>Draft genome sequence of the grapevine dieback fungus Eutypa lata UCR-EL1.</title>
        <authorList>
            <person name="Blanco-Ulate B."/>
            <person name="Rolshausen P.E."/>
            <person name="Cantu D."/>
        </authorList>
    </citation>
    <scope>NUCLEOTIDE SEQUENCE [LARGE SCALE GENOMIC DNA]</scope>
    <source>
        <strain evidence="9">UCR-EL1</strain>
    </source>
</reference>
<evidence type="ECO:0000256" key="6">
    <source>
        <dbReference type="ARBA" id="ARBA00023002"/>
    </source>
</evidence>
<dbReference type="Proteomes" id="UP000012174">
    <property type="component" value="Unassembled WGS sequence"/>
</dbReference>
<keyword evidence="7" id="KW-0408">Iron</keyword>
<dbReference type="PANTHER" id="PTHR20883:SF45">
    <property type="entry name" value="PHYTANOYL-COA DIOXYGENASE FAMILY PROTEIN"/>
    <property type="match status" value="1"/>
</dbReference>
<dbReference type="GO" id="GO:0046872">
    <property type="term" value="F:metal ion binding"/>
    <property type="evidence" value="ECO:0007669"/>
    <property type="project" value="UniProtKB-KW"/>
</dbReference>
<dbReference type="STRING" id="1287681.M7T3A4"/>
<organism evidence="8 9">
    <name type="scientific">Eutypa lata (strain UCR-EL1)</name>
    <name type="common">Grapevine dieback disease fungus</name>
    <name type="synonym">Eutypa armeniacae</name>
    <dbReference type="NCBI Taxonomy" id="1287681"/>
    <lineage>
        <taxon>Eukaryota</taxon>
        <taxon>Fungi</taxon>
        <taxon>Dikarya</taxon>
        <taxon>Ascomycota</taxon>
        <taxon>Pezizomycotina</taxon>
        <taxon>Sordariomycetes</taxon>
        <taxon>Xylariomycetidae</taxon>
        <taxon>Xylariales</taxon>
        <taxon>Diatrypaceae</taxon>
        <taxon>Eutypa</taxon>
    </lineage>
</organism>
<comment type="similarity">
    <text evidence="2">Belongs to the PhyH family.</text>
</comment>
<dbReference type="eggNOG" id="ENOG502RUKM">
    <property type="taxonomic scope" value="Eukaryota"/>
</dbReference>
<dbReference type="HOGENOM" id="CLU_047725_0_1_1"/>
<dbReference type="Pfam" id="PF05721">
    <property type="entry name" value="PhyH"/>
    <property type="match status" value="1"/>
</dbReference>
<dbReference type="OrthoDB" id="445007at2759"/>
<keyword evidence="4" id="KW-0479">Metal-binding</keyword>
<evidence type="ECO:0000256" key="4">
    <source>
        <dbReference type="ARBA" id="ARBA00022723"/>
    </source>
</evidence>
<evidence type="ECO:0000256" key="1">
    <source>
        <dbReference type="ARBA" id="ARBA00001962"/>
    </source>
</evidence>
<dbReference type="PANTHER" id="PTHR20883">
    <property type="entry name" value="PHYTANOYL-COA DIOXYGENASE DOMAIN CONTAINING 1"/>
    <property type="match status" value="1"/>
</dbReference>
<keyword evidence="6" id="KW-0560">Oxidoreductase</keyword>
<comment type="subunit">
    <text evidence="3">Homodimer.</text>
</comment>
<evidence type="ECO:0000256" key="3">
    <source>
        <dbReference type="ARBA" id="ARBA00011738"/>
    </source>
</evidence>
<dbReference type="KEGG" id="ela:UCREL1_8763"/>